<dbReference type="Gene3D" id="3.60.10.10">
    <property type="entry name" value="Endonuclease/exonuclease/phosphatase"/>
    <property type="match status" value="1"/>
</dbReference>
<dbReference type="PANTHER" id="PTHR33710">
    <property type="entry name" value="BNAC02G09200D PROTEIN"/>
    <property type="match status" value="1"/>
</dbReference>
<dbReference type="InterPro" id="IPR036691">
    <property type="entry name" value="Endo/exonu/phosph_ase_sf"/>
</dbReference>
<dbReference type="GO" id="GO:0003964">
    <property type="term" value="F:RNA-directed DNA polymerase activity"/>
    <property type="evidence" value="ECO:0007669"/>
    <property type="project" value="UniProtKB-KW"/>
</dbReference>
<reference evidence="1" key="1">
    <citation type="journal article" date="2019" name="Sci. Rep.">
        <title>Draft genome of Tanacetum cinerariifolium, the natural source of mosquito coil.</title>
        <authorList>
            <person name="Yamashiro T."/>
            <person name="Shiraishi A."/>
            <person name="Satake H."/>
            <person name="Nakayama K."/>
        </authorList>
    </citation>
    <scope>NUCLEOTIDE SEQUENCE</scope>
</reference>
<dbReference type="AlphaFoldDB" id="A0A699HKB4"/>
<dbReference type="SUPFAM" id="SSF56219">
    <property type="entry name" value="DNase I-like"/>
    <property type="match status" value="1"/>
</dbReference>
<comment type="caution">
    <text evidence="1">The sequence shown here is derived from an EMBL/GenBank/DDBJ whole genome shotgun (WGS) entry which is preliminary data.</text>
</comment>
<accession>A0A699HKB4</accession>
<name>A0A699HKB4_TANCI</name>
<dbReference type="EMBL" id="BKCJ010169023">
    <property type="protein sequence ID" value="GEY32249.1"/>
    <property type="molecule type" value="Genomic_DNA"/>
</dbReference>
<gene>
    <name evidence="1" type="ORF">Tci_404223</name>
</gene>
<keyword evidence="1" id="KW-0695">RNA-directed DNA polymerase</keyword>
<protein>
    <submittedName>
        <fullName evidence="1">RNA-directed DNA polymerase, eukaryota, reverse transcriptase zinc-binding domain protein</fullName>
    </submittedName>
</protein>
<proteinExistence type="predicted"/>
<keyword evidence="1" id="KW-0808">Transferase</keyword>
<evidence type="ECO:0000313" key="1">
    <source>
        <dbReference type="EMBL" id="GEY32249.1"/>
    </source>
</evidence>
<organism evidence="1">
    <name type="scientific">Tanacetum cinerariifolium</name>
    <name type="common">Dalmatian daisy</name>
    <name type="synonym">Chrysanthemum cinerariifolium</name>
    <dbReference type="NCBI Taxonomy" id="118510"/>
    <lineage>
        <taxon>Eukaryota</taxon>
        <taxon>Viridiplantae</taxon>
        <taxon>Streptophyta</taxon>
        <taxon>Embryophyta</taxon>
        <taxon>Tracheophyta</taxon>
        <taxon>Spermatophyta</taxon>
        <taxon>Magnoliopsida</taxon>
        <taxon>eudicotyledons</taxon>
        <taxon>Gunneridae</taxon>
        <taxon>Pentapetalae</taxon>
        <taxon>asterids</taxon>
        <taxon>campanulids</taxon>
        <taxon>Asterales</taxon>
        <taxon>Asteraceae</taxon>
        <taxon>Asteroideae</taxon>
        <taxon>Anthemideae</taxon>
        <taxon>Anthemidinae</taxon>
        <taxon>Tanacetum</taxon>
    </lineage>
</organism>
<dbReference type="PANTHER" id="PTHR33710:SF79">
    <property type="entry name" value="OS06G0205337 PROTEIN"/>
    <property type="match status" value="1"/>
</dbReference>
<keyword evidence="1" id="KW-0548">Nucleotidyltransferase</keyword>
<sequence length="282" mass="31965">MNIFVEAINGNQKFLCSFVYAYYKEFCRKALWNDLIKHSLVVKDAPWALLGEFNVILKPSERSFGSSSISTGMEDFRSYISNIKFSVLVMSGLKFTWNKIPKSLNGLLKKLDRVMCNMSLLDKFPSLNANFLPFVNSDNTPYVLNIPSVSGPKPKLFKFANFLSSKVEFLSTVRSVWDEKILGYAMFSLASKLKLLKKHFRKLKYSQGDLAENAKALKKKKRALLSIEDDKAPGPDGFSFKFFMFAWSIVGAEFSQAIFDFFSNVKILKEVNATVIALVPNS</sequence>